<sequence length="105" mass="11408">MRQAPAHADRWPATCSAPTGPDRIAQLTVIEPDGTLFCTGTIAPPPQWTAGVEQYGWSVLYVGKTASVPVRSFARRSGRSEGCVRSAETDRGFVHRAVDARRHSD</sequence>
<evidence type="ECO:0000313" key="1">
    <source>
        <dbReference type="EMBL" id="GAA0488710.1"/>
    </source>
</evidence>
<reference evidence="1 2" key="1">
    <citation type="journal article" date="2019" name="Int. J. Syst. Evol. Microbiol.">
        <title>The Global Catalogue of Microorganisms (GCM) 10K type strain sequencing project: providing services to taxonomists for standard genome sequencing and annotation.</title>
        <authorList>
            <consortium name="The Broad Institute Genomics Platform"/>
            <consortium name="The Broad Institute Genome Sequencing Center for Infectious Disease"/>
            <person name="Wu L."/>
            <person name="Ma J."/>
        </authorList>
    </citation>
    <scope>NUCLEOTIDE SEQUENCE [LARGE SCALE GENOMIC DNA]</scope>
    <source>
        <strain evidence="1 2">JCM 10649</strain>
    </source>
</reference>
<dbReference type="EMBL" id="BAAAHB010000107">
    <property type="protein sequence ID" value="GAA0488710.1"/>
    <property type="molecule type" value="Genomic_DNA"/>
</dbReference>
<proteinExistence type="predicted"/>
<evidence type="ECO:0000313" key="2">
    <source>
        <dbReference type="Proteomes" id="UP001499895"/>
    </source>
</evidence>
<protein>
    <submittedName>
        <fullName evidence="1">Uncharacterized protein</fullName>
    </submittedName>
</protein>
<gene>
    <name evidence="1" type="ORF">GCM10009544_57320</name>
</gene>
<name>A0ABN1B252_9ACTN</name>
<keyword evidence="2" id="KW-1185">Reference proteome</keyword>
<dbReference type="Proteomes" id="UP001499895">
    <property type="component" value="Unassembled WGS sequence"/>
</dbReference>
<accession>A0ABN1B252</accession>
<organism evidence="1 2">
    <name type="scientific">Streptomyces stramineus</name>
    <dbReference type="NCBI Taxonomy" id="173861"/>
    <lineage>
        <taxon>Bacteria</taxon>
        <taxon>Bacillati</taxon>
        <taxon>Actinomycetota</taxon>
        <taxon>Actinomycetes</taxon>
        <taxon>Kitasatosporales</taxon>
        <taxon>Streptomycetaceae</taxon>
        <taxon>Streptomyces</taxon>
    </lineage>
</organism>
<comment type="caution">
    <text evidence="1">The sequence shown here is derived from an EMBL/GenBank/DDBJ whole genome shotgun (WGS) entry which is preliminary data.</text>
</comment>